<dbReference type="InterPro" id="IPR009081">
    <property type="entry name" value="PP-bd_ACP"/>
</dbReference>
<comment type="caution">
    <text evidence="7">The sequence shown here is derived from an EMBL/GenBank/DDBJ whole genome shotgun (WGS) entry which is preliminary data.</text>
</comment>
<dbReference type="GO" id="GO:0044550">
    <property type="term" value="P:secondary metabolite biosynthetic process"/>
    <property type="evidence" value="ECO:0007669"/>
    <property type="project" value="TreeGrafter"/>
</dbReference>
<dbReference type="PANTHER" id="PTHR45527">
    <property type="entry name" value="NONRIBOSOMAL PEPTIDE SYNTHETASE"/>
    <property type="match status" value="1"/>
</dbReference>
<dbReference type="InterPro" id="IPR000873">
    <property type="entry name" value="AMP-dep_synth/lig_dom"/>
</dbReference>
<dbReference type="GO" id="GO:0005737">
    <property type="term" value="C:cytoplasm"/>
    <property type="evidence" value="ECO:0007669"/>
    <property type="project" value="TreeGrafter"/>
</dbReference>
<gene>
    <name evidence="6" type="ORF">Aory04_001152700</name>
    <name evidence="7" type="ORF">OAory_01088350</name>
</gene>
<dbReference type="InterPro" id="IPR025110">
    <property type="entry name" value="AMP-bd_C"/>
</dbReference>
<dbReference type="Gene3D" id="3.30.559.10">
    <property type="entry name" value="Chloramphenicol acetyltransferase-like domain"/>
    <property type="match status" value="1"/>
</dbReference>
<dbReference type="InterPro" id="IPR001242">
    <property type="entry name" value="Condensation_dom"/>
</dbReference>
<keyword evidence="3" id="KW-0436">Ligase</keyword>
<dbReference type="Pfam" id="PF00501">
    <property type="entry name" value="AMP-binding"/>
    <property type="match status" value="1"/>
</dbReference>
<dbReference type="SUPFAM" id="SSF52777">
    <property type="entry name" value="CoA-dependent acyltransferases"/>
    <property type="match status" value="2"/>
</dbReference>
<keyword evidence="2" id="KW-0597">Phosphoprotein</keyword>
<dbReference type="PROSITE" id="PS50075">
    <property type="entry name" value="CARRIER"/>
    <property type="match status" value="2"/>
</dbReference>
<dbReference type="Pfam" id="PF13193">
    <property type="entry name" value="AMP-binding_C"/>
    <property type="match status" value="1"/>
</dbReference>
<dbReference type="Gene3D" id="3.40.50.720">
    <property type="entry name" value="NAD(P)-binding Rossmann-like Domain"/>
    <property type="match status" value="1"/>
</dbReference>
<evidence type="ECO:0000256" key="2">
    <source>
        <dbReference type="ARBA" id="ARBA00022553"/>
    </source>
</evidence>
<evidence type="ECO:0000256" key="1">
    <source>
        <dbReference type="ARBA" id="ARBA00022450"/>
    </source>
</evidence>
<evidence type="ECO:0000256" key="3">
    <source>
        <dbReference type="ARBA" id="ARBA00022598"/>
    </source>
</evidence>
<dbReference type="InterPro" id="IPR029058">
    <property type="entry name" value="AB_hydrolase_fold"/>
</dbReference>
<evidence type="ECO:0000259" key="5">
    <source>
        <dbReference type="PROSITE" id="PS50075"/>
    </source>
</evidence>
<dbReference type="InterPro" id="IPR045851">
    <property type="entry name" value="AMP-bd_C_sf"/>
</dbReference>
<dbReference type="InterPro" id="IPR023213">
    <property type="entry name" value="CAT-like_dom_sf"/>
</dbReference>
<dbReference type="Pfam" id="PF00550">
    <property type="entry name" value="PP-binding"/>
    <property type="match status" value="2"/>
</dbReference>
<dbReference type="FunFam" id="1.10.1200.10:FF:000016">
    <property type="entry name" value="Non-ribosomal peptide synthase"/>
    <property type="match status" value="1"/>
</dbReference>
<dbReference type="GO" id="GO:0031177">
    <property type="term" value="F:phosphopantetheine binding"/>
    <property type="evidence" value="ECO:0007669"/>
    <property type="project" value="InterPro"/>
</dbReference>
<sequence>MVPARILVLDQLPVNANGKVDRKALARMAQVAPRSRPTPMRVAPRDDLEAALCEEFADVLGVEVGITDNFFSLGGHSLMATKLATRISRRLDVRLSVKDVFDYPVIADLAATMSQGSYLHRPIPHTDYSGPVDLSYAQGRLWFLDQLALGSSWYVMPLATRLRGPLQVDALTTAVRALEERHETLRTTFEERDGVGIQIVHARCFKDLRIIDVAAEKDGGYEQALRREQETPFNLAAEPGVRVCLLRLAEDDHILSFVLHHIISDGWSVDVLRKELGLFYAAARRGEDPLLRVNPLPIQYRDFAVWQKQDDQLVEQQKQLEYWTQQLEGSSPAELLTDRTRPKVLSGEASAVPFAIEAELYQSLQAFCKSRQMTPFVVLLAAFRATHYRLTGAEDACIGTPIANRNRPELENMIGFFVNTQCMRITVEDDTFEELTQKVRSTATAAFANQDVPFERIVSALLPGSRDTSRNPLVQLLLAVHSQKDMGRIQLESLQAEPIGLAVTTRFDIEFHLFQESDRLSGGMVFSTQLFEAETIHGLLAVFREILHQGLENPQTSIATMPLTDGLAELRSNGLLQIEWTAYPRESSVIDIFREQVAAFPDATAVKDSSSQLTYAELDRQSDELAVWLLQRRLPAESLVGVLSPRCCQTIIAFLGILKANLAYLPLDINVPAARIEAILATVAGPKLVLLGPDVSPPALQLSDLELVRIGDTLSGSKLGHRTLYLSTDPTTQPGAKSLAYVIFTSGSTGNPKGVMVEHRGIIRLVKQSNVVSMLPQAPHVAHLTNISFDVSAGEVYAALLNGGTLVCIDYTTTLDSQAFAAAIAREQIRVAMLPPALLKQYLADIPDAISSLDVLYVAGDRFDSRDAIEAQGLVRGSVYNAYGPTENTVLSTVYSVGNNEQFVNGVPIGRAVSNSGAYVMDQRQQLVPPGVMGELVVTGDGLARGYTDPALDKDRFVHVSIEGEQLRAYRTGDRARYRPKDGQIEFFGRMDRQIKIRGHRIELAEVEQAILSQDSVRDAAVVADKQDGEELEMVAFVAARLQSELSESGIRAALQTILPLYMVPARIVVLDQLPVNINGKVDRNALARMAQVTPRSRPTPIRVAPRNDLEAALCDEFSHLLCVEVGIFDNFFNLGGHSLMVTKLATRMSRRLDVRISVKDIIEFPTVAECAGHIISSDDQGRFRTPAKGILGQISSATTLEDVMNDIDTLVSDLPVPDTTQPVNRDEPPREIFLTGGTGYLGTTLLHHLLQNSHVRRVTVLVRAPSVEQARLRIISSAAVAGWWHDEYEDRVRYWLGDLQRLHLGLSDSQWLELSGAGGPHGSIDAIVHSGAVVNFYHSYDMLRAANIISTYQLLGLASSSPSLKQFVYISTAPWVDVDHSDFDKSALPLTLKVTNGYVWTKLAAERMLFQATMSQQRASHRTLIVKAGFIIGNAASGIANVDDFLWRVVAGSVSIGCFPEEPDCNLMYISSLDGLATAVTETMYSINHTGLAKLRSPTLSTRQFWQAVNAALPNPLVARPVKEWQAEIYAKMDELGSQHPISPVLHMVAHSDQILGQVPHLSECQSSDYESGRQEDLLAAATRSVRYLFDIGYFSKRWTTQSSDRFFSRMTYNAEN</sequence>
<dbReference type="Proteomes" id="UP000190312">
    <property type="component" value="Unassembled WGS sequence"/>
</dbReference>
<dbReference type="GO" id="GO:0072330">
    <property type="term" value="P:monocarboxylic acid biosynthetic process"/>
    <property type="evidence" value="ECO:0007669"/>
    <property type="project" value="UniProtKB-ARBA"/>
</dbReference>
<dbReference type="InterPro" id="IPR036736">
    <property type="entry name" value="ACP-like_sf"/>
</dbReference>
<dbReference type="Gene3D" id="3.30.300.30">
    <property type="match status" value="2"/>
</dbReference>
<reference evidence="6" key="2">
    <citation type="submission" date="2023-04" db="EMBL/GenBank/DDBJ databases">
        <title>Aspergillus oryzae NBRC 4228.</title>
        <authorList>
            <person name="Ichikawa N."/>
            <person name="Sato H."/>
            <person name="Tonouchi N."/>
        </authorList>
    </citation>
    <scope>NUCLEOTIDE SEQUENCE</scope>
    <source>
        <strain evidence="6">NBRC 4228</strain>
    </source>
</reference>
<feature type="domain" description="Carrier" evidence="5">
    <location>
        <begin position="1105"/>
        <end position="1179"/>
    </location>
</feature>
<dbReference type="SUPFAM" id="SSF56801">
    <property type="entry name" value="Acetyl-CoA synthetase-like"/>
    <property type="match status" value="2"/>
</dbReference>
<dbReference type="NCBIfam" id="TIGR01733">
    <property type="entry name" value="AA-adenyl-dom"/>
    <property type="match status" value="1"/>
</dbReference>
<dbReference type="Pfam" id="PF00668">
    <property type="entry name" value="Condensation"/>
    <property type="match status" value="1"/>
</dbReference>
<dbReference type="GO" id="GO:0016874">
    <property type="term" value="F:ligase activity"/>
    <property type="evidence" value="ECO:0007669"/>
    <property type="project" value="UniProtKB-KW"/>
</dbReference>
<dbReference type="InterPro" id="IPR036291">
    <property type="entry name" value="NAD(P)-bd_dom_sf"/>
</dbReference>
<dbReference type="Gene3D" id="2.30.38.10">
    <property type="entry name" value="Luciferase, Domain 3"/>
    <property type="match status" value="1"/>
</dbReference>
<dbReference type="SUPFAM" id="SSF51735">
    <property type="entry name" value="NAD(P)-binding Rossmann-fold domains"/>
    <property type="match status" value="1"/>
</dbReference>
<dbReference type="Gene3D" id="3.40.50.1820">
    <property type="entry name" value="alpha/beta hydrolase"/>
    <property type="match status" value="1"/>
</dbReference>
<dbReference type="CDD" id="cd19531">
    <property type="entry name" value="LCL_NRPS-like"/>
    <property type="match status" value="1"/>
</dbReference>
<dbReference type="Gene3D" id="1.10.1200.10">
    <property type="entry name" value="ACP-like"/>
    <property type="match status" value="1"/>
</dbReference>
<dbReference type="InterPro" id="IPR010071">
    <property type="entry name" value="AA_adenyl_dom"/>
</dbReference>
<accession>A0A1S9DC10</accession>
<dbReference type="Proteomes" id="UP001165205">
    <property type="component" value="Unassembled WGS sequence"/>
</dbReference>
<dbReference type="PROSITE" id="PS00012">
    <property type="entry name" value="PHOSPHOPANTETHEINE"/>
    <property type="match status" value="1"/>
</dbReference>
<evidence type="ECO:0000313" key="6">
    <source>
        <dbReference type="EMBL" id="GMG36502.1"/>
    </source>
</evidence>
<dbReference type="VEuPathDB" id="FungiDB:AO090020000380"/>
<dbReference type="GO" id="GO:0043041">
    <property type="term" value="P:amino acid activation for nonribosomal peptide biosynthetic process"/>
    <property type="evidence" value="ECO:0007669"/>
    <property type="project" value="TreeGrafter"/>
</dbReference>
<dbReference type="SUPFAM" id="SSF47336">
    <property type="entry name" value="ACP-like"/>
    <property type="match status" value="2"/>
</dbReference>
<dbReference type="EMBL" id="BSYA01000202">
    <property type="protein sequence ID" value="GMG36502.1"/>
    <property type="molecule type" value="Genomic_DNA"/>
</dbReference>
<evidence type="ECO:0000313" key="7">
    <source>
        <dbReference type="EMBL" id="OOO06632.1"/>
    </source>
</evidence>
<name>A0A1S9DC10_ASPOZ</name>
<dbReference type="CDD" id="cd05930">
    <property type="entry name" value="A_NRPS"/>
    <property type="match status" value="1"/>
</dbReference>
<proteinExistence type="inferred from homology"/>
<dbReference type="InterPro" id="IPR020806">
    <property type="entry name" value="PKS_PP-bd"/>
</dbReference>
<dbReference type="SMART" id="SM00823">
    <property type="entry name" value="PKS_PP"/>
    <property type="match status" value="2"/>
</dbReference>
<dbReference type="EMBL" id="MKZY01000007">
    <property type="protein sequence ID" value="OOO06632.1"/>
    <property type="molecule type" value="Genomic_DNA"/>
</dbReference>
<dbReference type="OrthoDB" id="416786at2759"/>
<organism evidence="7 8">
    <name type="scientific">Aspergillus oryzae</name>
    <name type="common">Yellow koji mold</name>
    <dbReference type="NCBI Taxonomy" id="5062"/>
    <lineage>
        <taxon>Eukaryota</taxon>
        <taxon>Fungi</taxon>
        <taxon>Dikarya</taxon>
        <taxon>Ascomycota</taxon>
        <taxon>Pezizomycotina</taxon>
        <taxon>Eurotiomycetes</taxon>
        <taxon>Eurotiomycetidae</taxon>
        <taxon>Eurotiales</taxon>
        <taxon>Aspergillaceae</taxon>
        <taxon>Aspergillus</taxon>
        <taxon>Aspergillus subgen. Circumdati</taxon>
    </lineage>
</organism>
<keyword evidence="1" id="KW-0596">Phosphopantetheine</keyword>
<protein>
    <submittedName>
        <fullName evidence="7">Amino acid adenylation domain protein</fullName>
    </submittedName>
    <submittedName>
        <fullName evidence="6">Unnamed protein product</fullName>
    </submittedName>
</protein>
<dbReference type="Gene3D" id="3.30.559.30">
    <property type="entry name" value="Nonribosomal peptide synthetase, condensation domain"/>
    <property type="match status" value="1"/>
</dbReference>
<feature type="domain" description="Carrier" evidence="5">
    <location>
        <begin position="43"/>
        <end position="117"/>
    </location>
</feature>
<dbReference type="InterPro" id="IPR020845">
    <property type="entry name" value="AMP-binding_CS"/>
</dbReference>
<dbReference type="InterPro" id="IPR006162">
    <property type="entry name" value="Ppantetheine_attach_site"/>
</dbReference>
<dbReference type="InterPro" id="IPR013120">
    <property type="entry name" value="FAR_NAD-bd"/>
</dbReference>
<dbReference type="PROSITE" id="PS00455">
    <property type="entry name" value="AMP_BINDING"/>
    <property type="match status" value="1"/>
</dbReference>
<dbReference type="PANTHER" id="PTHR45527:SF1">
    <property type="entry name" value="FATTY ACID SYNTHASE"/>
    <property type="match status" value="1"/>
</dbReference>
<evidence type="ECO:0000313" key="8">
    <source>
        <dbReference type="Proteomes" id="UP000190312"/>
    </source>
</evidence>
<evidence type="ECO:0000256" key="4">
    <source>
        <dbReference type="ARBA" id="ARBA00029454"/>
    </source>
</evidence>
<reference evidence="7 8" key="1">
    <citation type="submission" date="2016-10" db="EMBL/GenBank/DDBJ databases">
        <title>Genome sequencing of Aspergillus oryzae BCC7051.</title>
        <authorList>
            <person name="Thammarongtham C."/>
            <person name="Vorapreeda T."/>
            <person name="Nookaew I."/>
            <person name="Srisuk T."/>
            <person name="Land M."/>
            <person name="Jeennor S."/>
            <person name="Laoteng K."/>
        </authorList>
    </citation>
    <scope>NUCLEOTIDE SEQUENCE [LARGE SCALE GENOMIC DNA]</scope>
    <source>
        <strain evidence="7 8">BCC7051</strain>
    </source>
</reference>
<comment type="similarity">
    <text evidence="4">Belongs to the NRP synthetase family.</text>
</comment>
<dbReference type="Gene3D" id="3.40.50.980">
    <property type="match status" value="2"/>
</dbReference>
<dbReference type="Pfam" id="PF07993">
    <property type="entry name" value="NAD_binding_4"/>
    <property type="match status" value="1"/>
</dbReference>